<dbReference type="HOGENOM" id="CLU_1124505_0_0_1"/>
<feature type="compositionally biased region" description="Low complexity" evidence="1">
    <location>
        <begin position="24"/>
        <end position="49"/>
    </location>
</feature>
<protein>
    <submittedName>
        <fullName evidence="2">Uncharacterized protein</fullName>
    </submittedName>
</protein>
<organism evidence="2 3">
    <name type="scientific">Drechslerella stenobrocha 248</name>
    <dbReference type="NCBI Taxonomy" id="1043628"/>
    <lineage>
        <taxon>Eukaryota</taxon>
        <taxon>Fungi</taxon>
        <taxon>Dikarya</taxon>
        <taxon>Ascomycota</taxon>
        <taxon>Pezizomycotina</taxon>
        <taxon>Orbiliomycetes</taxon>
        <taxon>Orbiliales</taxon>
        <taxon>Orbiliaceae</taxon>
        <taxon>Drechslerella</taxon>
    </lineage>
</organism>
<dbReference type="OrthoDB" id="10473908at2759"/>
<evidence type="ECO:0000313" key="3">
    <source>
        <dbReference type="Proteomes" id="UP000024837"/>
    </source>
</evidence>
<dbReference type="AlphaFoldDB" id="W7I9Z3"/>
<name>W7I9Z3_9PEZI</name>
<gene>
    <name evidence="2" type="ORF">DRE_00247</name>
</gene>
<dbReference type="EMBL" id="KI966371">
    <property type="protein sequence ID" value="EWC48942.1"/>
    <property type="molecule type" value="Genomic_DNA"/>
</dbReference>
<accession>W7I9Z3</accession>
<reference evidence="2 3" key="1">
    <citation type="submission" date="2013-05" db="EMBL/GenBank/DDBJ databases">
        <title>Drechslerella stenobrocha genome reveals carnivorous origination and mechanical trapping mechanism of predatory fungi.</title>
        <authorList>
            <person name="Liu X."/>
            <person name="Zhang W."/>
            <person name="Liu K."/>
        </authorList>
    </citation>
    <scope>NUCLEOTIDE SEQUENCE [LARGE SCALE GENOMIC DNA]</scope>
    <source>
        <strain evidence="2 3">248</strain>
    </source>
</reference>
<evidence type="ECO:0000313" key="2">
    <source>
        <dbReference type="EMBL" id="EWC48942.1"/>
    </source>
</evidence>
<evidence type="ECO:0000256" key="1">
    <source>
        <dbReference type="SAM" id="MobiDB-lite"/>
    </source>
</evidence>
<proteinExistence type="predicted"/>
<feature type="region of interest" description="Disordered" evidence="1">
    <location>
        <begin position="23"/>
        <end position="49"/>
    </location>
</feature>
<sequence>MPKFKKFASKLFDRALEGLETLSAEAAAKQQQQRQQPMPSTAPAAPAAARAPAAVAQKPFTVEVDPVEWVSHCTHTAGICPTCLTAVKTCIQFAVDSGLPGGFNFATGQLDPDVAECNNSCPHKGLNDCCASCLCSSMSRQSARVRALADISSAAVGHLNSAAMGVGATGSGIGALRQNLHQQSVQTEAQRAVHTQQRMMMMSSPVVLGGASGGGGGTWGRQQQLANGMVWDPPVYTTNSAYSQFRW</sequence>
<keyword evidence="3" id="KW-1185">Reference proteome</keyword>
<dbReference type="Proteomes" id="UP000024837">
    <property type="component" value="Unassembled WGS sequence"/>
</dbReference>